<evidence type="ECO:0008006" key="4">
    <source>
        <dbReference type="Google" id="ProtNLM"/>
    </source>
</evidence>
<dbReference type="Pfam" id="PF09341">
    <property type="entry name" value="Pcc1"/>
    <property type="match status" value="1"/>
</dbReference>
<organism evidence="2 3">
    <name type="scientific">Austropuccinia psidii MF-1</name>
    <dbReference type="NCBI Taxonomy" id="1389203"/>
    <lineage>
        <taxon>Eukaryota</taxon>
        <taxon>Fungi</taxon>
        <taxon>Dikarya</taxon>
        <taxon>Basidiomycota</taxon>
        <taxon>Pucciniomycotina</taxon>
        <taxon>Pucciniomycetes</taxon>
        <taxon>Pucciniales</taxon>
        <taxon>Sphaerophragmiaceae</taxon>
        <taxon>Austropuccinia</taxon>
    </lineage>
</organism>
<sequence length="109" mass="12434">MLKEAIEAKEEIEIEVPETWHKLKIEVPILSLDYEKIKILIQAISIDQPLKFSSSKNSITRSINLIKSQSDSNYSLNLIISSDSLSQARVNLNHLLSDLDLILEVLEKF</sequence>
<protein>
    <recommendedName>
        <fullName evidence="4">Transcription factor Pcc1</fullName>
    </recommendedName>
</protein>
<comment type="similarity">
    <text evidence="1">Belongs to the CTAG/PCC1 family.</text>
</comment>
<dbReference type="InterPro" id="IPR015419">
    <property type="entry name" value="CTAG/Pcc1"/>
</dbReference>
<gene>
    <name evidence="2" type="ORF">O181_109137</name>
</gene>
<keyword evidence="3" id="KW-1185">Reference proteome</keyword>
<name>A0A9Q3PR45_9BASI</name>
<reference evidence="2" key="1">
    <citation type="submission" date="2021-03" db="EMBL/GenBank/DDBJ databases">
        <title>Draft genome sequence of rust myrtle Austropuccinia psidii MF-1, a brazilian biotype.</title>
        <authorList>
            <person name="Quecine M.C."/>
            <person name="Pachon D.M.R."/>
            <person name="Bonatelli M.L."/>
            <person name="Correr F.H."/>
            <person name="Franceschini L.M."/>
            <person name="Leite T.F."/>
            <person name="Margarido G.R.A."/>
            <person name="Almeida C.A."/>
            <person name="Ferrarezi J.A."/>
            <person name="Labate C.A."/>
        </authorList>
    </citation>
    <scope>NUCLEOTIDE SEQUENCE</scope>
    <source>
        <strain evidence="2">MF-1</strain>
    </source>
</reference>
<dbReference type="AlphaFoldDB" id="A0A9Q3PR45"/>
<evidence type="ECO:0000256" key="1">
    <source>
        <dbReference type="ARBA" id="ARBA00007073"/>
    </source>
</evidence>
<proteinExistence type="inferred from homology"/>
<dbReference type="EMBL" id="AVOT02084336">
    <property type="protein sequence ID" value="MBW0569422.1"/>
    <property type="molecule type" value="Genomic_DNA"/>
</dbReference>
<evidence type="ECO:0000313" key="2">
    <source>
        <dbReference type="EMBL" id="MBW0569422.1"/>
    </source>
</evidence>
<dbReference type="Proteomes" id="UP000765509">
    <property type="component" value="Unassembled WGS sequence"/>
</dbReference>
<accession>A0A9Q3PR45</accession>
<evidence type="ECO:0000313" key="3">
    <source>
        <dbReference type="Proteomes" id="UP000765509"/>
    </source>
</evidence>
<dbReference type="Gene3D" id="3.30.310.50">
    <property type="entry name" value="Alpha-D-phosphohexomutase, C-terminal domain"/>
    <property type="match status" value="1"/>
</dbReference>
<comment type="caution">
    <text evidence="2">The sequence shown here is derived from an EMBL/GenBank/DDBJ whole genome shotgun (WGS) entry which is preliminary data.</text>
</comment>